<name>A0A383CWK4_9ZZZZ</name>
<sequence length="84" mass="9741">MLVGVGEVIKAEDNKTIEFTDRGWPMILDEDKWRTQLIFDTVQACYQGTIRWIVISNPTLLGQIPNPIAQRQMMEHCFCVMDKI</sequence>
<gene>
    <name evidence="1" type="ORF">METZ01_LOCUS489590</name>
</gene>
<dbReference type="AlphaFoldDB" id="A0A383CWK4"/>
<accession>A0A383CWK4</accession>
<reference evidence="1" key="1">
    <citation type="submission" date="2018-05" db="EMBL/GenBank/DDBJ databases">
        <authorList>
            <person name="Lanie J.A."/>
            <person name="Ng W.-L."/>
            <person name="Kazmierczak K.M."/>
            <person name="Andrzejewski T.M."/>
            <person name="Davidsen T.M."/>
            <person name="Wayne K.J."/>
            <person name="Tettelin H."/>
            <person name="Glass J.I."/>
            <person name="Rusch D."/>
            <person name="Podicherti R."/>
            <person name="Tsui H.-C.T."/>
            <person name="Winkler M.E."/>
        </authorList>
    </citation>
    <scope>NUCLEOTIDE SEQUENCE</scope>
</reference>
<evidence type="ECO:0000313" key="1">
    <source>
        <dbReference type="EMBL" id="SVE36736.1"/>
    </source>
</evidence>
<feature type="non-terminal residue" evidence="1">
    <location>
        <position position="84"/>
    </location>
</feature>
<proteinExistence type="predicted"/>
<organism evidence="1">
    <name type="scientific">marine metagenome</name>
    <dbReference type="NCBI Taxonomy" id="408172"/>
    <lineage>
        <taxon>unclassified sequences</taxon>
        <taxon>metagenomes</taxon>
        <taxon>ecological metagenomes</taxon>
    </lineage>
</organism>
<protein>
    <submittedName>
        <fullName evidence="1">Uncharacterized protein</fullName>
    </submittedName>
</protein>
<dbReference type="EMBL" id="UINC01212419">
    <property type="protein sequence ID" value="SVE36736.1"/>
    <property type="molecule type" value="Genomic_DNA"/>
</dbReference>